<proteinExistence type="inferred from homology"/>
<dbReference type="PATRIC" id="fig|1618371.3.peg.379"/>
<organism evidence="3 4">
    <name type="scientific">Candidatus Beckwithbacteria bacterium GW2011_GWB1_47_15</name>
    <dbReference type="NCBI Taxonomy" id="1618371"/>
    <lineage>
        <taxon>Bacteria</taxon>
        <taxon>Candidatus Beckwithiibacteriota</taxon>
    </lineage>
</organism>
<dbReference type="AlphaFoldDB" id="A0A0G1RX78"/>
<dbReference type="Proteomes" id="UP000033860">
    <property type="component" value="Unassembled WGS sequence"/>
</dbReference>
<dbReference type="Gene3D" id="3.40.50.720">
    <property type="entry name" value="NAD(P)-binding Rossmann-like Domain"/>
    <property type="match status" value="2"/>
</dbReference>
<protein>
    <submittedName>
        <fullName evidence="3">Nucleoside-diphosphate-sugar epimerase</fullName>
    </submittedName>
</protein>
<dbReference type="PANTHER" id="PTHR43000">
    <property type="entry name" value="DTDP-D-GLUCOSE 4,6-DEHYDRATASE-RELATED"/>
    <property type="match status" value="1"/>
</dbReference>
<evidence type="ECO:0000313" key="3">
    <source>
        <dbReference type="EMBL" id="KKU61711.1"/>
    </source>
</evidence>
<dbReference type="EMBL" id="LCNT01000002">
    <property type="protein sequence ID" value="KKU61711.1"/>
    <property type="molecule type" value="Genomic_DNA"/>
</dbReference>
<dbReference type="Gene3D" id="3.90.25.10">
    <property type="entry name" value="UDP-galactose 4-epimerase, domain 1"/>
    <property type="match status" value="1"/>
</dbReference>
<evidence type="ECO:0000256" key="1">
    <source>
        <dbReference type="ARBA" id="ARBA00007637"/>
    </source>
</evidence>
<gene>
    <name evidence="3" type="ORF">UX85_C0002G0091</name>
</gene>
<dbReference type="Pfam" id="PF01370">
    <property type="entry name" value="Epimerase"/>
    <property type="match status" value="1"/>
</dbReference>
<accession>A0A0G1RX78</accession>
<evidence type="ECO:0000313" key="4">
    <source>
        <dbReference type="Proteomes" id="UP000033860"/>
    </source>
</evidence>
<dbReference type="InterPro" id="IPR001509">
    <property type="entry name" value="Epimerase_deHydtase"/>
</dbReference>
<dbReference type="SUPFAM" id="SSF51735">
    <property type="entry name" value="NAD(P)-binding Rossmann-fold domains"/>
    <property type="match status" value="1"/>
</dbReference>
<comment type="caution">
    <text evidence="3">The sequence shown here is derived from an EMBL/GenBank/DDBJ whole genome shotgun (WGS) entry which is preliminary data.</text>
</comment>
<reference evidence="3 4" key="1">
    <citation type="journal article" date="2015" name="Nature">
        <title>rRNA introns, odd ribosomes, and small enigmatic genomes across a large radiation of phyla.</title>
        <authorList>
            <person name="Brown C.T."/>
            <person name="Hug L.A."/>
            <person name="Thomas B.C."/>
            <person name="Sharon I."/>
            <person name="Castelle C.J."/>
            <person name="Singh A."/>
            <person name="Wilkins M.J."/>
            <person name="Williams K.H."/>
            <person name="Banfield J.F."/>
        </authorList>
    </citation>
    <scope>NUCLEOTIDE SEQUENCE [LARGE SCALE GENOMIC DNA]</scope>
</reference>
<dbReference type="InterPro" id="IPR036291">
    <property type="entry name" value="NAD(P)-bd_dom_sf"/>
</dbReference>
<feature type="domain" description="NAD-dependent epimerase/dehydratase" evidence="2">
    <location>
        <begin position="6"/>
        <end position="196"/>
    </location>
</feature>
<evidence type="ECO:0000259" key="2">
    <source>
        <dbReference type="Pfam" id="PF01370"/>
    </source>
</evidence>
<name>A0A0G1RX78_9BACT</name>
<comment type="similarity">
    <text evidence="1">Belongs to the NAD(P)-dependent epimerase/dehydratase family.</text>
</comment>
<sequence>MKTKKVLVTGGAGFIGSHTVDELKRLGIAVTIFESDQDVKNEIVVKKAVKGHGGVIHLAATLGTQETVTNPKPVVKNNILGSLNIFEAIRETNIPAVYISVGNHWMNNPYSITKSTAERFALMFNKEFGTKIAVVRGLNAYGPKQKDKPVRKMIPNFIIPALKNEPITIYGDGQQIMDLIYVKDLAKILVRALIKNHGVYDRVFEAGMGQKITVNQIVKLVIKLTKSKSKISYAPMRPGEIPNSIVMANKKVWNLEKLGWHSTDFTPLIKGLKQTIRYYEGLFH</sequence>